<name>A0A242U3K9_ACIPI</name>
<organism evidence="1 2">
    <name type="scientific">Acinetobacter pittii</name>
    <name type="common">Acinetobacter genomosp. 3</name>
    <dbReference type="NCBI Taxonomy" id="48296"/>
    <lineage>
        <taxon>Bacteria</taxon>
        <taxon>Pseudomonadati</taxon>
        <taxon>Pseudomonadota</taxon>
        <taxon>Gammaproteobacteria</taxon>
        <taxon>Moraxellales</taxon>
        <taxon>Moraxellaceae</taxon>
        <taxon>Acinetobacter</taxon>
        <taxon>Acinetobacter calcoaceticus/baumannii complex</taxon>
    </lineage>
</organism>
<sequence>MLADADYQEKGVLILKVKEIDEIHLNASCHLLDAFEDIKNRE</sequence>
<evidence type="ECO:0000313" key="1">
    <source>
        <dbReference type="EMBL" id="OTU26894.1"/>
    </source>
</evidence>
<dbReference type="EMBL" id="NGIR01000031">
    <property type="protein sequence ID" value="OTU26894.1"/>
    <property type="molecule type" value="Genomic_DNA"/>
</dbReference>
<comment type="caution">
    <text evidence="1">The sequence shown here is derived from an EMBL/GenBank/DDBJ whole genome shotgun (WGS) entry which is preliminary data.</text>
</comment>
<gene>
    <name evidence="1" type="ORF">CAT59_15520</name>
</gene>
<protein>
    <submittedName>
        <fullName evidence="1">Uncharacterized protein</fullName>
    </submittedName>
</protein>
<dbReference type="AlphaFoldDB" id="A0A242U3K9"/>
<accession>A0A242U3K9</accession>
<reference evidence="1 2" key="1">
    <citation type="submission" date="2017-05" db="EMBL/GenBank/DDBJ databases">
        <authorList>
            <person name="Song R."/>
            <person name="Chenine A.L."/>
            <person name="Ruprecht R.M."/>
        </authorList>
    </citation>
    <scope>NUCLEOTIDE SEQUENCE [LARGE SCALE GENOMIC DNA]</scope>
    <source>
        <strain evidence="1 2">ARLG1955</strain>
    </source>
</reference>
<dbReference type="Proteomes" id="UP000195162">
    <property type="component" value="Unassembled WGS sequence"/>
</dbReference>
<evidence type="ECO:0000313" key="2">
    <source>
        <dbReference type="Proteomes" id="UP000195162"/>
    </source>
</evidence>
<proteinExistence type="predicted"/>